<accession>A0A143QTC4</accession>
<keyword evidence="2" id="KW-0288">FMN</keyword>
<dbReference type="Gene3D" id="3.20.20.30">
    <property type="entry name" value="Luciferase-like domain"/>
    <property type="match status" value="1"/>
</dbReference>
<proteinExistence type="predicted"/>
<evidence type="ECO:0000259" key="5">
    <source>
        <dbReference type="Pfam" id="PF00296"/>
    </source>
</evidence>
<evidence type="ECO:0000256" key="3">
    <source>
        <dbReference type="ARBA" id="ARBA00023002"/>
    </source>
</evidence>
<dbReference type="InterPro" id="IPR050172">
    <property type="entry name" value="SsuD_RutA_monooxygenase"/>
</dbReference>
<dbReference type="NCBIfam" id="TIGR03619">
    <property type="entry name" value="F420_Rv2161c"/>
    <property type="match status" value="1"/>
</dbReference>
<dbReference type="SUPFAM" id="SSF51679">
    <property type="entry name" value="Bacterial luciferase-like"/>
    <property type="match status" value="1"/>
</dbReference>
<dbReference type="Proteomes" id="UP000076038">
    <property type="component" value="Chromosome"/>
</dbReference>
<dbReference type="RefSeq" id="WP_063216758.1">
    <property type="nucleotide sequence ID" value="NZ_CP015220.1"/>
</dbReference>
<dbReference type="KEGG" id="rhs:A3Q41_04754"/>
<dbReference type="Pfam" id="PF00296">
    <property type="entry name" value="Bac_luciferase"/>
    <property type="match status" value="1"/>
</dbReference>
<dbReference type="InterPro" id="IPR036661">
    <property type="entry name" value="Luciferase-like_sf"/>
</dbReference>
<keyword evidence="3 6" id="KW-0560">Oxidoreductase</keyword>
<dbReference type="OrthoDB" id="4074025at2"/>
<keyword evidence="1" id="KW-0285">Flavoprotein</keyword>
<protein>
    <submittedName>
        <fullName evidence="6">Putative coenzyme F420-dependent oxidoreductase</fullName>
        <ecNumber evidence="6">1.-.-.-</ecNumber>
    </submittedName>
</protein>
<sequence>MKYGINLPNFGPQIDPDGILAWARTAESAGFDNILLSDHVVLTDDAHVRSPAPFYECLSTLSWLAGQTESIRLGSGVLIGSHRHPAYLAHATATIDRLSGGRLIVGVGVGWTAQAFDVLGVPFHRRGRLTDATLETLRAAWLSETYETAGASGTPRRVHGGPLPVQAPHPPLWIGGNGPAALDRANTLGTGWHPLHPSRQLCVAGSRALDEGKEFVPRIYFLPTDTSVQSPNRPLGYGTVEQIRADIEFLTELGTETVVLDTDPGDQRLRRSTDHDLELVRYAGDVLGMRAEATV</sequence>
<dbReference type="InterPro" id="IPR019921">
    <property type="entry name" value="Lucif-like_OxRdtase_Rv2161c"/>
</dbReference>
<name>A0A143QTC4_RHOFA</name>
<evidence type="ECO:0000256" key="2">
    <source>
        <dbReference type="ARBA" id="ARBA00022643"/>
    </source>
</evidence>
<dbReference type="EMBL" id="CP015220">
    <property type="protein sequence ID" value="AMY26018.1"/>
    <property type="molecule type" value="Genomic_DNA"/>
</dbReference>
<reference evidence="7" key="2">
    <citation type="submission" date="2016-04" db="EMBL/GenBank/DDBJ databases">
        <title>Complete Genome and Plasmid Sequences for Rhodococcus fascians D188 and Draft Sequences for Rhodococcus spp. Isolates PBTS 1 and PBTS 2.</title>
        <authorList>
            <person name="Stamer R."/>
            <person name="Vereecke D."/>
            <person name="Zhang Y."/>
            <person name="Schilkey F."/>
            <person name="Devitt N."/>
            <person name="Randall J."/>
        </authorList>
    </citation>
    <scope>NUCLEOTIDE SEQUENCE [LARGE SCALE GENOMIC DNA]</scope>
    <source>
        <strain evidence="7">PBTS2</strain>
    </source>
</reference>
<dbReference type="PATRIC" id="fig|1653479.3.peg.4809"/>
<dbReference type="PANTHER" id="PTHR42847">
    <property type="entry name" value="ALKANESULFONATE MONOOXYGENASE"/>
    <property type="match status" value="1"/>
</dbReference>
<dbReference type="EC" id="1.-.-.-" evidence="6"/>
<evidence type="ECO:0000256" key="1">
    <source>
        <dbReference type="ARBA" id="ARBA00022630"/>
    </source>
</evidence>
<reference evidence="6 7" key="1">
    <citation type="journal article" date="2016" name="Genome Announc.">
        <title>Complete Genome and Plasmid Sequences for Rhodococcus fascians D188 and Draft Sequences for Rhodococcus Isolates PBTS 1 and PBTS 2.</title>
        <authorList>
            <person name="Stamler R.A."/>
            <person name="Vereecke D."/>
            <person name="Zhang Y."/>
            <person name="Schilkey F."/>
            <person name="Devitt N."/>
            <person name="Randall J.J."/>
        </authorList>
    </citation>
    <scope>NUCLEOTIDE SEQUENCE [LARGE SCALE GENOMIC DNA]</scope>
    <source>
        <strain evidence="6 7">PBTS2</strain>
    </source>
</reference>
<evidence type="ECO:0000313" key="6">
    <source>
        <dbReference type="EMBL" id="AMY26018.1"/>
    </source>
</evidence>
<dbReference type="GO" id="GO:0046306">
    <property type="term" value="P:alkanesulfonate catabolic process"/>
    <property type="evidence" value="ECO:0007669"/>
    <property type="project" value="TreeGrafter"/>
</dbReference>
<dbReference type="PANTHER" id="PTHR42847:SF4">
    <property type="entry name" value="ALKANESULFONATE MONOOXYGENASE-RELATED"/>
    <property type="match status" value="1"/>
</dbReference>
<dbReference type="AlphaFoldDB" id="A0A143QTC4"/>
<evidence type="ECO:0000313" key="7">
    <source>
        <dbReference type="Proteomes" id="UP000076038"/>
    </source>
</evidence>
<gene>
    <name evidence="6" type="ORF">A3Q41_04754</name>
</gene>
<keyword evidence="7" id="KW-1185">Reference proteome</keyword>
<evidence type="ECO:0000256" key="4">
    <source>
        <dbReference type="ARBA" id="ARBA00023033"/>
    </source>
</evidence>
<dbReference type="GO" id="GO:0008726">
    <property type="term" value="F:alkanesulfonate monooxygenase activity"/>
    <property type="evidence" value="ECO:0007669"/>
    <property type="project" value="TreeGrafter"/>
</dbReference>
<feature type="domain" description="Luciferase-like" evidence="5">
    <location>
        <begin position="1"/>
        <end position="195"/>
    </location>
</feature>
<keyword evidence="4" id="KW-0503">Monooxygenase</keyword>
<organism evidence="6 7">
    <name type="scientific">Rhodococcoides fascians</name>
    <name type="common">Rhodococcus fascians</name>
    <dbReference type="NCBI Taxonomy" id="1828"/>
    <lineage>
        <taxon>Bacteria</taxon>
        <taxon>Bacillati</taxon>
        <taxon>Actinomycetota</taxon>
        <taxon>Actinomycetes</taxon>
        <taxon>Mycobacteriales</taxon>
        <taxon>Nocardiaceae</taxon>
        <taxon>Rhodococcoides</taxon>
    </lineage>
</organism>
<dbReference type="InterPro" id="IPR011251">
    <property type="entry name" value="Luciferase-like_dom"/>
</dbReference>